<dbReference type="AlphaFoldDB" id="A0A1L3ZYJ5"/>
<feature type="binding site" evidence="9">
    <location>
        <begin position="18"/>
        <end position="25"/>
    </location>
    <ligand>
        <name>ATP</name>
        <dbReference type="ChEBI" id="CHEBI:30616"/>
    </ligand>
</feature>
<dbReference type="InterPro" id="IPR008144">
    <property type="entry name" value="Guanylate_kin-like_dom"/>
</dbReference>
<dbReference type="Gene3D" id="3.30.63.10">
    <property type="entry name" value="Guanylate Kinase phosphate binding domain"/>
    <property type="match status" value="1"/>
</dbReference>
<organism evidence="11 12">
    <name type="scientific">Tardibacter chloracetimidivorans</name>
    <dbReference type="NCBI Taxonomy" id="1921510"/>
    <lineage>
        <taxon>Bacteria</taxon>
        <taxon>Pseudomonadati</taxon>
        <taxon>Pseudomonadota</taxon>
        <taxon>Alphaproteobacteria</taxon>
        <taxon>Sphingomonadales</taxon>
        <taxon>Sphingomonadaceae</taxon>
        <taxon>Tardibacter</taxon>
    </lineage>
</organism>
<dbReference type="InterPro" id="IPR027417">
    <property type="entry name" value="P-loop_NTPase"/>
</dbReference>
<evidence type="ECO:0000256" key="9">
    <source>
        <dbReference type="HAMAP-Rule" id="MF_00328"/>
    </source>
</evidence>
<dbReference type="FunFam" id="3.30.63.10:FF:000002">
    <property type="entry name" value="Guanylate kinase 1"/>
    <property type="match status" value="1"/>
</dbReference>
<evidence type="ECO:0000259" key="10">
    <source>
        <dbReference type="PROSITE" id="PS50052"/>
    </source>
</evidence>
<dbReference type="HAMAP" id="MF_00328">
    <property type="entry name" value="Guanylate_kinase"/>
    <property type="match status" value="1"/>
</dbReference>
<comment type="subcellular location">
    <subcellularLocation>
        <location evidence="9">Cytoplasm</location>
    </subcellularLocation>
</comment>
<evidence type="ECO:0000313" key="12">
    <source>
        <dbReference type="Proteomes" id="UP000182063"/>
    </source>
</evidence>
<dbReference type="GO" id="GO:0004385">
    <property type="term" value="F:GMP kinase activity"/>
    <property type="evidence" value="ECO:0007669"/>
    <property type="project" value="UniProtKB-UniRule"/>
</dbReference>
<keyword evidence="4 9" id="KW-0808">Transferase</keyword>
<dbReference type="Proteomes" id="UP000182063">
    <property type="component" value="Chromosome"/>
</dbReference>
<dbReference type="InterPro" id="IPR008145">
    <property type="entry name" value="GK/Ca_channel_bsu"/>
</dbReference>
<dbReference type="EMBL" id="CP018221">
    <property type="protein sequence ID" value="API60701.1"/>
    <property type="molecule type" value="Genomic_DNA"/>
</dbReference>
<accession>A0A1L3ZYJ5</accession>
<keyword evidence="6 9" id="KW-0418">Kinase</keyword>
<evidence type="ECO:0000256" key="2">
    <source>
        <dbReference type="ARBA" id="ARBA00012961"/>
    </source>
</evidence>
<evidence type="ECO:0000256" key="4">
    <source>
        <dbReference type="ARBA" id="ARBA00022679"/>
    </source>
</evidence>
<dbReference type="Pfam" id="PF00625">
    <property type="entry name" value="Guanylate_kin"/>
    <property type="match status" value="1"/>
</dbReference>
<dbReference type="GO" id="GO:0005524">
    <property type="term" value="F:ATP binding"/>
    <property type="evidence" value="ECO:0007669"/>
    <property type="project" value="UniProtKB-UniRule"/>
</dbReference>
<dbReference type="RefSeq" id="WP_072598359.1">
    <property type="nucleotide sequence ID" value="NZ_CP018221.1"/>
</dbReference>
<keyword evidence="7 9" id="KW-0067">ATP-binding</keyword>
<evidence type="ECO:0000256" key="7">
    <source>
        <dbReference type="ARBA" id="ARBA00022840"/>
    </source>
</evidence>
<protein>
    <recommendedName>
        <fullName evidence="3 9">Guanylate kinase</fullName>
        <ecNumber evidence="2 9">2.7.4.8</ecNumber>
    </recommendedName>
    <alternativeName>
        <fullName evidence="8 9">GMP kinase</fullName>
    </alternativeName>
</protein>
<evidence type="ECO:0000256" key="3">
    <source>
        <dbReference type="ARBA" id="ARBA00016296"/>
    </source>
</evidence>
<evidence type="ECO:0000256" key="5">
    <source>
        <dbReference type="ARBA" id="ARBA00022741"/>
    </source>
</evidence>
<evidence type="ECO:0000256" key="1">
    <source>
        <dbReference type="ARBA" id="ARBA00005790"/>
    </source>
</evidence>
<dbReference type="GO" id="GO:0005829">
    <property type="term" value="C:cytosol"/>
    <property type="evidence" value="ECO:0007669"/>
    <property type="project" value="TreeGrafter"/>
</dbReference>
<reference evidence="12" key="1">
    <citation type="submission" date="2016-11" db="EMBL/GenBank/DDBJ databases">
        <title>Complete Genome Sequence of alachlor-degrading Sphingomonas sp. strain JJ-A5.</title>
        <authorList>
            <person name="Lee H."/>
            <person name="Ka J.-O."/>
        </authorList>
    </citation>
    <scope>NUCLEOTIDE SEQUENCE [LARGE SCALE GENOMIC DNA]</scope>
    <source>
        <strain evidence="12">JJ-A5</strain>
    </source>
</reference>
<dbReference type="PROSITE" id="PS00856">
    <property type="entry name" value="GUANYLATE_KINASE_1"/>
    <property type="match status" value="1"/>
</dbReference>
<evidence type="ECO:0000256" key="8">
    <source>
        <dbReference type="ARBA" id="ARBA00030128"/>
    </source>
</evidence>
<gene>
    <name evidence="9" type="primary">gmk</name>
    <name evidence="11" type="ORF">BSL82_16555</name>
</gene>
<comment type="similarity">
    <text evidence="1 9">Belongs to the guanylate kinase family.</text>
</comment>
<keyword evidence="5 9" id="KW-0547">Nucleotide-binding</keyword>
<evidence type="ECO:0000313" key="11">
    <source>
        <dbReference type="EMBL" id="API60701.1"/>
    </source>
</evidence>
<dbReference type="InterPro" id="IPR017665">
    <property type="entry name" value="Guanylate_kinase"/>
</dbReference>
<dbReference type="InterPro" id="IPR020590">
    <property type="entry name" value="Guanylate_kinase_CS"/>
</dbReference>
<feature type="domain" description="Guanylate kinase-like" evidence="10">
    <location>
        <begin position="11"/>
        <end position="191"/>
    </location>
</feature>
<evidence type="ECO:0000256" key="6">
    <source>
        <dbReference type="ARBA" id="ARBA00022777"/>
    </source>
</evidence>
<dbReference type="OrthoDB" id="9808150at2"/>
<dbReference type="PANTHER" id="PTHR23117:SF13">
    <property type="entry name" value="GUANYLATE KINASE"/>
    <property type="match status" value="1"/>
</dbReference>
<proteinExistence type="inferred from homology"/>
<dbReference type="STRING" id="1921510.BSL82_16555"/>
<dbReference type="KEGG" id="sphj:BSL82_16555"/>
<comment type="catalytic activity">
    <reaction evidence="9">
        <text>GMP + ATP = GDP + ADP</text>
        <dbReference type="Rhea" id="RHEA:20780"/>
        <dbReference type="ChEBI" id="CHEBI:30616"/>
        <dbReference type="ChEBI" id="CHEBI:58115"/>
        <dbReference type="ChEBI" id="CHEBI:58189"/>
        <dbReference type="ChEBI" id="CHEBI:456216"/>
        <dbReference type="EC" id="2.7.4.8"/>
    </reaction>
</comment>
<comment type="function">
    <text evidence="9">Essential for recycling GMP and indirectly, cGMP.</text>
</comment>
<dbReference type="Gene3D" id="3.40.50.300">
    <property type="entry name" value="P-loop containing nucleotide triphosphate hydrolases"/>
    <property type="match status" value="1"/>
</dbReference>
<dbReference type="PANTHER" id="PTHR23117">
    <property type="entry name" value="GUANYLATE KINASE-RELATED"/>
    <property type="match status" value="1"/>
</dbReference>
<dbReference type="EC" id="2.7.4.8" evidence="2 9"/>
<name>A0A1L3ZYJ5_9SPHN</name>
<sequence length="215" mass="23877">MVDAIPFPRRGLMLVLSSPSGAGKSTLSRAVLAADENIEMSVSATTRPQRPGEVEGRDYFFKTPEQFDAMVAGDAFLEWAHVFGHRYGTPAAPVDAMLARGHDVLFDIDWQGTQQLRQKQVLADLVSIFILPPSMAELERRLRARGTDSDDVIAGRMARAEAEISHWAEYDYVLINRDVDACLAHIRTILAAERLKRVRQPGLVDFVRGLDTKTG</sequence>
<keyword evidence="12" id="KW-1185">Reference proteome</keyword>
<dbReference type="SUPFAM" id="SSF52540">
    <property type="entry name" value="P-loop containing nucleoside triphosphate hydrolases"/>
    <property type="match status" value="1"/>
</dbReference>
<keyword evidence="9" id="KW-0963">Cytoplasm</keyword>
<dbReference type="NCBIfam" id="TIGR03263">
    <property type="entry name" value="guanyl_kin"/>
    <property type="match status" value="1"/>
</dbReference>
<dbReference type="PROSITE" id="PS50052">
    <property type="entry name" value="GUANYLATE_KINASE_2"/>
    <property type="match status" value="1"/>
</dbReference>
<dbReference type="CDD" id="cd00071">
    <property type="entry name" value="GMPK"/>
    <property type="match status" value="1"/>
</dbReference>
<dbReference type="SMART" id="SM00072">
    <property type="entry name" value="GuKc"/>
    <property type="match status" value="1"/>
</dbReference>